<dbReference type="AlphaFoldDB" id="A0A1M7IET6"/>
<dbReference type="Proteomes" id="UP000184394">
    <property type="component" value="Unassembled WGS sequence"/>
</dbReference>
<evidence type="ECO:0000313" key="3">
    <source>
        <dbReference type="Proteomes" id="UP000184394"/>
    </source>
</evidence>
<organism evidence="2 3">
    <name type="scientific">Ruminococcus flavefaciens</name>
    <dbReference type="NCBI Taxonomy" id="1265"/>
    <lineage>
        <taxon>Bacteria</taxon>
        <taxon>Bacillati</taxon>
        <taxon>Bacillota</taxon>
        <taxon>Clostridia</taxon>
        <taxon>Eubacteriales</taxon>
        <taxon>Oscillospiraceae</taxon>
        <taxon>Ruminococcus</taxon>
    </lineage>
</organism>
<dbReference type="RefSeq" id="WP_072949651.1">
    <property type="nucleotide sequence ID" value="NZ_FRCT01000004.1"/>
</dbReference>
<protein>
    <submittedName>
        <fullName evidence="2">Uncharacterized protein</fullName>
    </submittedName>
</protein>
<feature type="transmembrane region" description="Helical" evidence="1">
    <location>
        <begin position="124"/>
        <end position="142"/>
    </location>
</feature>
<dbReference type="OrthoDB" id="1815391at2"/>
<sequence>MVAFVLLLVVCIVFSFAGVAIKELYTPVKRLQVLLLTSFLLLTLTTQLAAIYYTAKKSPFFSMIEIMAFDYYWFNFAPYYPHSDPAGNGMARAFRSIFNTAASVLYGVISYFLIKFWAYDSRQTGLHVVLFLAACIGLKNIFANRKSFLSGDSFKESARWAKMSEEDYRKSMFRAGMLEKIDSWEAKELDASREELEHWDVYGCKSIVVRTHEKLNCLLLEGQFEFPDEIADISPSGLLCGCLGFTDDGDINDTSVFVPNYVKLAWHDLSDGKTYRVYNSLSKELNHYFDDTERFGLDDIEFRIMPRGKVLMFHNIRNQIHNIMIDYPLQGEVTNDYGHEFSDLISEYKIDINEYRVTKKPSLDTINDYLKRFRYHPVFCTENDSLKITKTICNFFNGEKILSDNEWKEDMEPARIKDVFIRFESEQHRYAAFIYFNEDEVSETFGEAYNKCDDSLQGEFIIQVGMVENDFSFALKLGDKCYHLKATEIRLYKVNADDAGKLMLKNYKGNHKNLLKGLEVQ</sequence>
<proteinExistence type="predicted"/>
<reference evidence="2 3" key="1">
    <citation type="submission" date="2016-11" db="EMBL/GenBank/DDBJ databases">
        <authorList>
            <person name="Jaros S."/>
            <person name="Januszkiewicz K."/>
            <person name="Wedrychowicz H."/>
        </authorList>
    </citation>
    <scope>NUCLEOTIDE SEQUENCE [LARGE SCALE GENOMIC DNA]</scope>
    <source>
        <strain evidence="2 3">Y1</strain>
    </source>
</reference>
<keyword evidence="1" id="KW-1133">Transmembrane helix</keyword>
<keyword evidence="1" id="KW-0812">Transmembrane</keyword>
<evidence type="ECO:0000313" key="2">
    <source>
        <dbReference type="EMBL" id="SHM39210.1"/>
    </source>
</evidence>
<name>A0A1M7IET6_RUMFL</name>
<dbReference type="EMBL" id="FRCT01000004">
    <property type="protein sequence ID" value="SHM39210.1"/>
    <property type="molecule type" value="Genomic_DNA"/>
</dbReference>
<feature type="transmembrane region" description="Helical" evidence="1">
    <location>
        <begin position="33"/>
        <end position="53"/>
    </location>
</feature>
<accession>A0A1M7IET6</accession>
<gene>
    <name evidence="2" type="ORF">SAMN04487860_10475</name>
</gene>
<evidence type="ECO:0000256" key="1">
    <source>
        <dbReference type="SAM" id="Phobius"/>
    </source>
</evidence>
<keyword evidence="1" id="KW-0472">Membrane</keyword>
<feature type="transmembrane region" description="Helical" evidence="1">
    <location>
        <begin position="97"/>
        <end position="118"/>
    </location>
</feature>